<accession>A0A0K0DQ25</accession>
<dbReference type="Gene3D" id="3.40.390.10">
    <property type="entry name" value="Collagenase (Catalytic Domain)"/>
    <property type="match status" value="1"/>
</dbReference>
<feature type="binding site" evidence="1">
    <location>
        <position position="24"/>
    </location>
    <ligand>
        <name>Zn(2+)</name>
        <dbReference type="ChEBI" id="CHEBI:29105"/>
        <note>catalytic</note>
    </ligand>
</feature>
<evidence type="ECO:0000259" key="3">
    <source>
        <dbReference type="PROSITE" id="PS51864"/>
    </source>
</evidence>
<dbReference type="PANTHER" id="PTHR10127">
    <property type="entry name" value="DISCOIDIN, CUB, EGF, LAMININ , AND ZINC METALLOPROTEASE DOMAIN CONTAINING"/>
    <property type="match status" value="1"/>
</dbReference>
<dbReference type="PRINTS" id="PR00480">
    <property type="entry name" value="ASTACIN"/>
</dbReference>
<name>A0A0K0DQ25_ANGCA</name>
<feature type="active site" evidence="1">
    <location>
        <position position="15"/>
    </location>
</feature>
<reference evidence="5" key="2">
    <citation type="submission" date="2017-02" db="UniProtKB">
        <authorList>
            <consortium name="WormBaseParasite"/>
        </authorList>
    </citation>
    <scope>IDENTIFICATION</scope>
</reference>
<keyword evidence="1 2" id="KW-0482">Metalloprotease</keyword>
<keyword evidence="1 2" id="KW-0862">Zinc</keyword>
<feature type="binding site" evidence="1">
    <location>
        <position position="18"/>
    </location>
    <ligand>
        <name>Zn(2+)</name>
        <dbReference type="ChEBI" id="CHEBI:29105"/>
        <note>catalytic</note>
    </ligand>
</feature>
<protein>
    <recommendedName>
        <fullName evidence="2">Metalloendopeptidase</fullName>
        <ecNumber evidence="2">3.4.24.-</ecNumber>
    </recommendedName>
</protein>
<dbReference type="GO" id="GO:0006508">
    <property type="term" value="P:proteolysis"/>
    <property type="evidence" value="ECO:0007669"/>
    <property type="project" value="UniProtKB-KW"/>
</dbReference>
<evidence type="ECO:0000313" key="5">
    <source>
        <dbReference type="WBParaSite" id="ACAC_0001386401-mRNA-1"/>
    </source>
</evidence>
<dbReference type="Proteomes" id="UP000035642">
    <property type="component" value="Unassembled WGS sequence"/>
</dbReference>
<keyword evidence="1 2" id="KW-0479">Metal-binding</keyword>
<dbReference type="AlphaFoldDB" id="A0A0K0DQ25"/>
<dbReference type="InterPro" id="IPR024079">
    <property type="entry name" value="MetalloPept_cat_dom_sf"/>
</dbReference>
<keyword evidence="1 2" id="KW-0378">Hydrolase</keyword>
<evidence type="ECO:0000256" key="1">
    <source>
        <dbReference type="PROSITE-ProRule" id="PRU01211"/>
    </source>
</evidence>
<dbReference type="EC" id="3.4.24.-" evidence="2"/>
<keyword evidence="1 2" id="KW-0645">Protease</keyword>
<sequence>MGSLFCSQVGTPAHEIGHALGFFHTQSRHDRDDFITETNNIDSYEHKDMILGRLVARFTKQSQRFNYNYNLTYDYGSVMHYGTTGCASTNCQMFQLKTTMKLQTFQLQCL</sequence>
<proteinExistence type="predicted"/>
<dbReference type="InterPro" id="IPR001506">
    <property type="entry name" value="Peptidase_M12A"/>
</dbReference>
<evidence type="ECO:0000313" key="4">
    <source>
        <dbReference type="Proteomes" id="UP000035642"/>
    </source>
</evidence>
<evidence type="ECO:0000256" key="2">
    <source>
        <dbReference type="RuleBase" id="RU361183"/>
    </source>
</evidence>
<comment type="cofactor">
    <cofactor evidence="1 2">
        <name>Zn(2+)</name>
        <dbReference type="ChEBI" id="CHEBI:29105"/>
    </cofactor>
    <text evidence="1 2">Binds 1 zinc ion per subunit.</text>
</comment>
<dbReference type="WBParaSite" id="ACAC_0001386401-mRNA-1">
    <property type="protein sequence ID" value="ACAC_0001386401-mRNA-1"/>
    <property type="gene ID" value="ACAC_0001386401"/>
</dbReference>
<dbReference type="GO" id="GO:0008270">
    <property type="term" value="F:zinc ion binding"/>
    <property type="evidence" value="ECO:0007669"/>
    <property type="project" value="UniProtKB-UniRule"/>
</dbReference>
<organism evidence="4 5">
    <name type="scientific">Angiostrongylus cantonensis</name>
    <name type="common">Rat lungworm</name>
    <dbReference type="NCBI Taxonomy" id="6313"/>
    <lineage>
        <taxon>Eukaryota</taxon>
        <taxon>Metazoa</taxon>
        <taxon>Ecdysozoa</taxon>
        <taxon>Nematoda</taxon>
        <taxon>Chromadorea</taxon>
        <taxon>Rhabditida</taxon>
        <taxon>Rhabditina</taxon>
        <taxon>Rhabditomorpha</taxon>
        <taxon>Strongyloidea</taxon>
        <taxon>Metastrongylidae</taxon>
        <taxon>Angiostrongylus</taxon>
    </lineage>
</organism>
<keyword evidence="4" id="KW-1185">Reference proteome</keyword>
<dbReference type="GO" id="GO:0004222">
    <property type="term" value="F:metalloendopeptidase activity"/>
    <property type="evidence" value="ECO:0007669"/>
    <property type="project" value="UniProtKB-UniRule"/>
</dbReference>
<feature type="domain" description="Peptidase M12A" evidence="3">
    <location>
        <begin position="1"/>
        <end position="110"/>
    </location>
</feature>
<dbReference type="PROSITE" id="PS51864">
    <property type="entry name" value="ASTACIN"/>
    <property type="match status" value="1"/>
</dbReference>
<comment type="caution">
    <text evidence="1">Lacks conserved residue(s) required for the propagation of feature annotation.</text>
</comment>
<feature type="binding site" evidence="1">
    <location>
        <position position="14"/>
    </location>
    <ligand>
        <name>Zn(2+)</name>
        <dbReference type="ChEBI" id="CHEBI:29105"/>
        <note>catalytic</note>
    </ligand>
</feature>
<reference evidence="4" key="1">
    <citation type="submission" date="2012-09" db="EMBL/GenBank/DDBJ databases">
        <authorList>
            <person name="Martin A.A."/>
        </authorList>
    </citation>
    <scope>NUCLEOTIDE SEQUENCE</scope>
</reference>
<dbReference type="PANTHER" id="PTHR10127:SF793">
    <property type="entry name" value="ZINC METALLOPROTEINASE NAS-31"/>
    <property type="match status" value="1"/>
</dbReference>
<dbReference type="SUPFAM" id="SSF55486">
    <property type="entry name" value="Metalloproteases ('zincins'), catalytic domain"/>
    <property type="match status" value="1"/>
</dbReference>
<dbReference type="Pfam" id="PF01400">
    <property type="entry name" value="Astacin"/>
    <property type="match status" value="1"/>
</dbReference>